<keyword evidence="2" id="KW-1185">Reference proteome</keyword>
<gene>
    <name evidence="1" type="ORF">RISW2_13455</name>
</gene>
<evidence type="ECO:0008006" key="3">
    <source>
        <dbReference type="Google" id="ProtNLM"/>
    </source>
</evidence>
<evidence type="ECO:0000313" key="2">
    <source>
        <dbReference type="Proteomes" id="UP000023430"/>
    </source>
</evidence>
<accession>X7F434</accession>
<organism evidence="1 2">
    <name type="scientific">Roseivivax isoporae LMG 25204</name>
    <dbReference type="NCBI Taxonomy" id="1449351"/>
    <lineage>
        <taxon>Bacteria</taxon>
        <taxon>Pseudomonadati</taxon>
        <taxon>Pseudomonadota</taxon>
        <taxon>Alphaproteobacteria</taxon>
        <taxon>Rhodobacterales</taxon>
        <taxon>Roseobacteraceae</taxon>
        <taxon>Roseivivax</taxon>
    </lineage>
</organism>
<dbReference type="Proteomes" id="UP000023430">
    <property type="component" value="Unassembled WGS sequence"/>
</dbReference>
<protein>
    <recommendedName>
        <fullName evidence="3">DUF1127 domain-containing protein</fullName>
    </recommendedName>
</protein>
<comment type="caution">
    <text evidence="1">The sequence shown here is derived from an EMBL/GenBank/DDBJ whole genome shotgun (WGS) entry which is preliminary data.</text>
</comment>
<sequence>MAYFDQTFFHTPRFGAGTFLSRVLDTPFDRRSRDIARRIADLRALSDAELAARGLSRGDIVRHVLLTRRG</sequence>
<reference evidence="1 2" key="1">
    <citation type="submission" date="2014-01" db="EMBL/GenBank/DDBJ databases">
        <title>Roseivivax isoporae LMG 25204 Genome Sequencing.</title>
        <authorList>
            <person name="Lai Q."/>
            <person name="Li G."/>
            <person name="Shao Z."/>
        </authorList>
    </citation>
    <scope>NUCLEOTIDE SEQUENCE [LARGE SCALE GENOMIC DNA]</scope>
    <source>
        <strain evidence="1 2">LMG 25204</strain>
    </source>
</reference>
<dbReference type="eggNOG" id="ENOG5032HZD">
    <property type="taxonomic scope" value="Bacteria"/>
</dbReference>
<name>X7F434_9RHOB</name>
<evidence type="ECO:0000313" key="1">
    <source>
        <dbReference type="EMBL" id="ETX27530.1"/>
    </source>
</evidence>
<dbReference type="RefSeq" id="WP_043773559.1">
    <property type="nucleotide sequence ID" value="NZ_JAME01000031.1"/>
</dbReference>
<dbReference type="EMBL" id="JAME01000031">
    <property type="protein sequence ID" value="ETX27530.1"/>
    <property type="molecule type" value="Genomic_DNA"/>
</dbReference>
<proteinExistence type="predicted"/>
<dbReference type="AlphaFoldDB" id="X7F434"/>